<name>A0A562QH15_9PSED</name>
<evidence type="ECO:0000256" key="3">
    <source>
        <dbReference type="ARBA" id="ARBA00022449"/>
    </source>
</evidence>
<comment type="caution">
    <text evidence="11">Lacks conserved residue(s) required for the propagation of feature annotation.</text>
</comment>
<dbReference type="RefSeq" id="WP_145140059.1">
    <property type="nucleotide sequence ID" value="NZ_VLKY01000004.1"/>
</dbReference>
<dbReference type="PANTHER" id="PTHR10110:SF86">
    <property type="entry name" value="SODIUM_HYDROGEN EXCHANGER 7"/>
    <property type="match status" value="1"/>
</dbReference>
<evidence type="ECO:0000256" key="7">
    <source>
        <dbReference type="ARBA" id="ARBA00023053"/>
    </source>
</evidence>
<feature type="transmembrane region" description="Helical" evidence="11">
    <location>
        <begin position="112"/>
        <end position="133"/>
    </location>
</feature>
<sequence>MTLVYTILTMLLVVGATRLSAQFVPVPLPLIQVGVGALLAWPTLGLHVALDPELFMLLFIPPLLFSDGWRMPKRELWKLRGPILTLAFGLVFITVLAVGAFIHWIIPEIPWAVAFALAAVLSPTDAVAVSGIARGRLPRRLMHILQGEALFNDASGLVTFRFAVAAAMTGVFSLADASLSFLLVSVGGLAIGAALSWLTGRVRGWLVSHGWTDPAPYVVFMVLLPFAAYVVAEHLGASGILSAVAAGIVQSRIDMLPRQSRTRLLNHSVWAMLEFTFNGLVFLLLGLQLPSIIQAVLSSDALAVQSFGILMGQVVLIFLALVGLRYLIMNVYWRLSRHEIMADFQRTALIASLGGVRGAVTLAGVLSLPIVLANGEPFPQRDVLIFIAAGVILLSLITASISLPLLLRGIHVSTDAAYERERREVRRNTAEAALRALETEEVDEIDPLQAALQAEIRTQLMAEFREQLDIYEDTEEVQARALASLMIEANLRLVAIRAQRRELYRMRLSGIIDDEIVAEVLSDLDFSEATLMRNTPNPSS</sequence>
<dbReference type="GO" id="GO:0005886">
    <property type="term" value="C:plasma membrane"/>
    <property type="evidence" value="ECO:0007669"/>
    <property type="project" value="UniProtKB-SubCell"/>
</dbReference>
<comment type="caution">
    <text evidence="13">The sequence shown here is derived from an EMBL/GenBank/DDBJ whole genome shotgun (WGS) entry which is preliminary data.</text>
</comment>
<dbReference type="NCBIfam" id="TIGR00831">
    <property type="entry name" value="a_cpa1"/>
    <property type="match status" value="1"/>
</dbReference>
<dbReference type="Gene3D" id="6.10.140.1330">
    <property type="match status" value="1"/>
</dbReference>
<evidence type="ECO:0000256" key="4">
    <source>
        <dbReference type="ARBA" id="ARBA00022475"/>
    </source>
</evidence>
<comment type="similarity">
    <text evidence="11">Belongs to the monovalent cation:proton antiporter 1 (CPA1) transporter (TC 2.A.36) family.</text>
</comment>
<feature type="transmembrane region" description="Helical" evidence="11">
    <location>
        <begin position="181"/>
        <end position="202"/>
    </location>
</feature>
<feature type="transmembrane region" description="Helical" evidence="11">
    <location>
        <begin position="268"/>
        <end position="287"/>
    </location>
</feature>
<feature type="transmembrane region" description="Helical" evidence="11">
    <location>
        <begin position="214"/>
        <end position="232"/>
    </location>
</feature>
<keyword evidence="4" id="KW-1003">Cell membrane</keyword>
<dbReference type="GO" id="GO:0098719">
    <property type="term" value="P:sodium ion import across plasma membrane"/>
    <property type="evidence" value="ECO:0007669"/>
    <property type="project" value="TreeGrafter"/>
</dbReference>
<keyword evidence="5 11" id="KW-0812">Transmembrane</keyword>
<reference evidence="13 14" key="1">
    <citation type="journal article" date="2015" name="Stand. Genomic Sci.">
        <title>Genomic Encyclopedia of Bacterial and Archaeal Type Strains, Phase III: the genomes of soil and plant-associated and newly described type strains.</title>
        <authorList>
            <person name="Whitman W.B."/>
            <person name="Woyke T."/>
            <person name="Klenk H.P."/>
            <person name="Zhou Y."/>
            <person name="Lilburn T.G."/>
            <person name="Beck B.J."/>
            <person name="De Vos P."/>
            <person name="Vandamme P."/>
            <person name="Eisen J.A."/>
            <person name="Garrity G."/>
            <person name="Hugenholtz P."/>
            <person name="Kyrpides N.C."/>
        </authorList>
    </citation>
    <scope>NUCLEOTIDE SEQUENCE [LARGE SCALE GENOMIC DNA]</scope>
    <source>
        <strain evidence="13 14">CGMCC 1.6858</strain>
    </source>
</reference>
<gene>
    <name evidence="13" type="ORF">IQ22_01402</name>
</gene>
<dbReference type="PANTHER" id="PTHR10110">
    <property type="entry name" value="SODIUM/HYDROGEN EXCHANGER"/>
    <property type="match status" value="1"/>
</dbReference>
<dbReference type="GO" id="GO:0015386">
    <property type="term" value="F:potassium:proton antiporter activity"/>
    <property type="evidence" value="ECO:0007669"/>
    <property type="project" value="TreeGrafter"/>
</dbReference>
<dbReference type="AlphaFoldDB" id="A0A562QH15"/>
<keyword evidence="14" id="KW-1185">Reference proteome</keyword>
<evidence type="ECO:0000256" key="1">
    <source>
        <dbReference type="ARBA" id="ARBA00004651"/>
    </source>
</evidence>
<organism evidence="13 14">
    <name type="scientific">Pseudomonas duriflava</name>
    <dbReference type="NCBI Taxonomy" id="459528"/>
    <lineage>
        <taxon>Bacteria</taxon>
        <taxon>Pseudomonadati</taxon>
        <taxon>Pseudomonadota</taxon>
        <taxon>Gammaproteobacteria</taxon>
        <taxon>Pseudomonadales</taxon>
        <taxon>Pseudomonadaceae</taxon>
        <taxon>Pseudomonas</taxon>
    </lineage>
</organism>
<evidence type="ECO:0000256" key="10">
    <source>
        <dbReference type="ARBA" id="ARBA00023201"/>
    </source>
</evidence>
<comment type="subcellular location">
    <subcellularLocation>
        <location evidence="11">Cell inner membrane</location>
        <topology evidence="11">Multi-pass membrane protein</topology>
    </subcellularLocation>
    <subcellularLocation>
        <location evidence="1">Cell membrane</location>
        <topology evidence="1">Multi-pass membrane protein</topology>
    </subcellularLocation>
</comment>
<evidence type="ECO:0000256" key="5">
    <source>
        <dbReference type="ARBA" id="ARBA00022692"/>
    </source>
</evidence>
<keyword evidence="6 11" id="KW-1133">Transmembrane helix</keyword>
<keyword evidence="10 11" id="KW-0739">Sodium transport</keyword>
<keyword evidence="9 11" id="KW-0472">Membrane</keyword>
<proteinExistence type="inferred from homology"/>
<evidence type="ECO:0000256" key="9">
    <source>
        <dbReference type="ARBA" id="ARBA00023136"/>
    </source>
</evidence>
<dbReference type="InterPro" id="IPR018422">
    <property type="entry name" value="Cation/H_exchanger_CPA1"/>
</dbReference>
<keyword evidence="8 11" id="KW-0406">Ion transport</keyword>
<feature type="domain" description="Cation/H+ exchanger transmembrane" evidence="12">
    <location>
        <begin position="11"/>
        <end position="408"/>
    </location>
</feature>
<dbReference type="GO" id="GO:0015385">
    <property type="term" value="F:sodium:proton antiporter activity"/>
    <property type="evidence" value="ECO:0007669"/>
    <property type="project" value="InterPro"/>
</dbReference>
<keyword evidence="11" id="KW-0997">Cell inner membrane</keyword>
<dbReference type="Pfam" id="PF00999">
    <property type="entry name" value="Na_H_Exchanger"/>
    <property type="match status" value="1"/>
</dbReference>
<dbReference type="OrthoDB" id="9809206at2"/>
<keyword evidence="3 11" id="KW-0050">Antiport</keyword>
<dbReference type="InterPro" id="IPR006153">
    <property type="entry name" value="Cation/H_exchanger_TM"/>
</dbReference>
<comment type="function">
    <text evidence="11">Na(+)/H(+) antiporter that extrudes sodium in exchange for external protons.</text>
</comment>
<feature type="transmembrane region" description="Helical" evidence="11">
    <location>
        <begin position="307"/>
        <end position="328"/>
    </location>
</feature>
<dbReference type="EMBL" id="VLKY01000004">
    <property type="protein sequence ID" value="TWI55480.1"/>
    <property type="molecule type" value="Genomic_DNA"/>
</dbReference>
<evidence type="ECO:0000313" key="14">
    <source>
        <dbReference type="Proteomes" id="UP000316905"/>
    </source>
</evidence>
<feature type="transmembrane region" description="Helical" evidence="11">
    <location>
        <begin position="349"/>
        <end position="372"/>
    </location>
</feature>
<evidence type="ECO:0000256" key="6">
    <source>
        <dbReference type="ARBA" id="ARBA00022989"/>
    </source>
</evidence>
<evidence type="ECO:0000256" key="11">
    <source>
        <dbReference type="RuleBase" id="RU366002"/>
    </source>
</evidence>
<protein>
    <submittedName>
        <fullName evidence="13">CPA1 family monovalent cation:H+ antiporter</fullName>
    </submittedName>
</protein>
<keyword evidence="2 11" id="KW-0813">Transport</keyword>
<keyword evidence="7 11" id="KW-0915">Sodium</keyword>
<feature type="transmembrane region" description="Helical" evidence="11">
    <location>
        <begin position="86"/>
        <end position="106"/>
    </location>
</feature>
<evidence type="ECO:0000256" key="8">
    <source>
        <dbReference type="ARBA" id="ARBA00023065"/>
    </source>
</evidence>
<dbReference type="Proteomes" id="UP000316905">
    <property type="component" value="Unassembled WGS sequence"/>
</dbReference>
<evidence type="ECO:0000256" key="2">
    <source>
        <dbReference type="ARBA" id="ARBA00022448"/>
    </source>
</evidence>
<accession>A0A562QH15</accession>
<dbReference type="InterPro" id="IPR004705">
    <property type="entry name" value="Cation/H_exchanger_CPA1_bac"/>
</dbReference>
<evidence type="ECO:0000259" key="12">
    <source>
        <dbReference type="Pfam" id="PF00999"/>
    </source>
</evidence>
<dbReference type="GO" id="GO:0051453">
    <property type="term" value="P:regulation of intracellular pH"/>
    <property type="evidence" value="ECO:0007669"/>
    <property type="project" value="TreeGrafter"/>
</dbReference>
<feature type="transmembrane region" description="Helical" evidence="11">
    <location>
        <begin position="384"/>
        <end position="407"/>
    </location>
</feature>
<evidence type="ECO:0000313" key="13">
    <source>
        <dbReference type="EMBL" id="TWI55480.1"/>
    </source>
</evidence>